<evidence type="ECO:0000256" key="2">
    <source>
        <dbReference type="ARBA" id="ARBA00006434"/>
    </source>
</evidence>
<keyword evidence="6 13" id="KW-1133">Transmembrane helix</keyword>
<evidence type="ECO:0000256" key="8">
    <source>
        <dbReference type="ARBA" id="ARBA00023065"/>
    </source>
</evidence>
<feature type="transmembrane region" description="Helical" evidence="13">
    <location>
        <begin position="320"/>
        <end position="340"/>
    </location>
</feature>
<feature type="transmembrane region" description="Helical" evidence="13">
    <location>
        <begin position="90"/>
        <end position="112"/>
    </location>
</feature>
<dbReference type="AlphaFoldDB" id="A0A3S1B378"/>
<dbReference type="InterPro" id="IPR051163">
    <property type="entry name" value="Sodium:Solute_Symporter_SSF"/>
</dbReference>
<feature type="transmembrane region" description="Helical" evidence="13">
    <location>
        <begin position="346"/>
        <end position="370"/>
    </location>
</feature>
<evidence type="ECO:0000256" key="1">
    <source>
        <dbReference type="ARBA" id="ARBA00004651"/>
    </source>
</evidence>
<evidence type="ECO:0000256" key="10">
    <source>
        <dbReference type="ARBA" id="ARBA00023201"/>
    </source>
</evidence>
<dbReference type="PROSITE" id="PS50283">
    <property type="entry name" value="NA_SOLUT_SYMP_3"/>
    <property type="match status" value="1"/>
</dbReference>
<keyword evidence="7" id="KW-0915">Sodium</keyword>
<feature type="transmembrane region" description="Helical" evidence="13">
    <location>
        <begin position="59"/>
        <end position="78"/>
    </location>
</feature>
<keyword evidence="4" id="KW-1003">Cell membrane</keyword>
<keyword evidence="15" id="KW-1185">Reference proteome</keyword>
<keyword evidence="9 13" id="KW-0472">Membrane</keyword>
<evidence type="ECO:0000256" key="6">
    <source>
        <dbReference type="ARBA" id="ARBA00022989"/>
    </source>
</evidence>
<evidence type="ECO:0000256" key="4">
    <source>
        <dbReference type="ARBA" id="ARBA00022475"/>
    </source>
</evidence>
<comment type="similarity">
    <text evidence="2 11">Belongs to the sodium:solute symporter (SSF) (TC 2.A.21) family.</text>
</comment>
<feature type="transmembrane region" description="Helical" evidence="13">
    <location>
        <begin position="261"/>
        <end position="285"/>
    </location>
</feature>
<gene>
    <name evidence="14" type="ORF">EGW08_021374</name>
</gene>
<evidence type="ECO:0000256" key="5">
    <source>
        <dbReference type="ARBA" id="ARBA00022692"/>
    </source>
</evidence>
<protein>
    <recommendedName>
        <fullName evidence="16">Sodium-dependent multivitamin transporter</fullName>
    </recommendedName>
</protein>
<dbReference type="GO" id="GO:0015293">
    <property type="term" value="F:symporter activity"/>
    <property type="evidence" value="ECO:0007669"/>
    <property type="project" value="TreeGrafter"/>
</dbReference>
<comment type="subcellular location">
    <subcellularLocation>
        <location evidence="1">Cell membrane</location>
        <topology evidence="1">Multi-pass membrane protein</topology>
    </subcellularLocation>
</comment>
<dbReference type="Pfam" id="PF00474">
    <property type="entry name" value="SSF"/>
    <property type="match status" value="3"/>
</dbReference>
<keyword evidence="3" id="KW-0813">Transport</keyword>
<evidence type="ECO:0008006" key="16">
    <source>
        <dbReference type="Google" id="ProtNLM"/>
    </source>
</evidence>
<accession>A0A3S1B378</accession>
<dbReference type="PANTHER" id="PTHR42985:SF40">
    <property type="entry name" value="LD47995P-RELATED"/>
    <property type="match status" value="1"/>
</dbReference>
<evidence type="ECO:0000313" key="14">
    <source>
        <dbReference type="EMBL" id="RUS70860.1"/>
    </source>
</evidence>
<organism evidence="14 15">
    <name type="scientific">Elysia chlorotica</name>
    <name type="common">Eastern emerald elysia</name>
    <name type="synonym">Sea slug</name>
    <dbReference type="NCBI Taxonomy" id="188477"/>
    <lineage>
        <taxon>Eukaryota</taxon>
        <taxon>Metazoa</taxon>
        <taxon>Spiralia</taxon>
        <taxon>Lophotrochozoa</taxon>
        <taxon>Mollusca</taxon>
        <taxon>Gastropoda</taxon>
        <taxon>Heterobranchia</taxon>
        <taxon>Euthyneura</taxon>
        <taxon>Panpulmonata</taxon>
        <taxon>Sacoglossa</taxon>
        <taxon>Placobranchoidea</taxon>
        <taxon>Plakobranchidae</taxon>
        <taxon>Elysia</taxon>
    </lineage>
</organism>
<evidence type="ECO:0000256" key="7">
    <source>
        <dbReference type="ARBA" id="ARBA00023053"/>
    </source>
</evidence>
<dbReference type="STRING" id="188477.A0A3S1B378"/>
<dbReference type="InterPro" id="IPR001734">
    <property type="entry name" value="Na/solute_symporter"/>
</dbReference>
<dbReference type="EMBL" id="RQTK01001319">
    <property type="protein sequence ID" value="RUS70860.1"/>
    <property type="molecule type" value="Genomic_DNA"/>
</dbReference>
<feature type="transmembrane region" description="Helical" evidence="13">
    <location>
        <begin position="175"/>
        <end position="196"/>
    </location>
</feature>
<dbReference type="GO" id="GO:0005886">
    <property type="term" value="C:plasma membrane"/>
    <property type="evidence" value="ECO:0007669"/>
    <property type="project" value="UniProtKB-SubCell"/>
</dbReference>
<feature type="region of interest" description="Disordered" evidence="12">
    <location>
        <begin position="559"/>
        <end position="582"/>
    </location>
</feature>
<feature type="transmembrane region" description="Helical" evidence="13">
    <location>
        <begin position="19"/>
        <end position="38"/>
    </location>
</feature>
<feature type="transmembrane region" description="Helical" evidence="13">
    <location>
        <begin position="377"/>
        <end position="395"/>
    </location>
</feature>
<proteinExistence type="inferred from homology"/>
<dbReference type="Gene3D" id="1.20.1730.10">
    <property type="entry name" value="Sodium/glucose cotransporter"/>
    <property type="match status" value="3"/>
</dbReference>
<comment type="caution">
    <text evidence="14">The sequence shown here is derived from an EMBL/GenBank/DDBJ whole genome shotgun (WGS) entry which is preliminary data.</text>
</comment>
<keyword evidence="10" id="KW-0739">Sodium transport</keyword>
<evidence type="ECO:0000256" key="9">
    <source>
        <dbReference type="ARBA" id="ARBA00023136"/>
    </source>
</evidence>
<feature type="transmembrane region" description="Helical" evidence="13">
    <location>
        <begin position="216"/>
        <end position="240"/>
    </location>
</feature>
<evidence type="ECO:0000256" key="3">
    <source>
        <dbReference type="ARBA" id="ARBA00022448"/>
    </source>
</evidence>
<feature type="non-terminal residue" evidence="14">
    <location>
        <position position="1"/>
    </location>
</feature>
<evidence type="ECO:0000256" key="13">
    <source>
        <dbReference type="SAM" id="Phobius"/>
    </source>
</evidence>
<dbReference type="Proteomes" id="UP000271974">
    <property type="component" value="Unassembled WGS sequence"/>
</dbReference>
<dbReference type="GO" id="GO:0006814">
    <property type="term" value="P:sodium ion transport"/>
    <property type="evidence" value="ECO:0007669"/>
    <property type="project" value="UniProtKB-KW"/>
</dbReference>
<reference evidence="14 15" key="1">
    <citation type="submission" date="2019-01" db="EMBL/GenBank/DDBJ databases">
        <title>A draft genome assembly of the solar-powered sea slug Elysia chlorotica.</title>
        <authorList>
            <person name="Cai H."/>
            <person name="Li Q."/>
            <person name="Fang X."/>
            <person name="Li J."/>
            <person name="Curtis N.E."/>
            <person name="Altenburger A."/>
            <person name="Shibata T."/>
            <person name="Feng M."/>
            <person name="Maeda T."/>
            <person name="Schwartz J.A."/>
            <person name="Shigenobu S."/>
            <person name="Lundholm N."/>
            <person name="Nishiyama T."/>
            <person name="Yang H."/>
            <person name="Hasebe M."/>
            <person name="Li S."/>
            <person name="Pierce S.K."/>
            <person name="Wang J."/>
        </authorList>
    </citation>
    <scope>NUCLEOTIDE SEQUENCE [LARGE SCALE GENOMIC DNA]</scope>
    <source>
        <strain evidence="14">EC2010</strain>
        <tissue evidence="14">Whole organism of an adult</tissue>
    </source>
</reference>
<keyword evidence="8" id="KW-0406">Ion transport</keyword>
<dbReference type="InterPro" id="IPR038377">
    <property type="entry name" value="Na/Glc_symporter_sf"/>
</dbReference>
<dbReference type="PANTHER" id="PTHR42985">
    <property type="entry name" value="SODIUM-COUPLED MONOCARBOXYLATE TRANSPORTER"/>
    <property type="match status" value="1"/>
</dbReference>
<evidence type="ECO:0000313" key="15">
    <source>
        <dbReference type="Proteomes" id="UP000271974"/>
    </source>
</evidence>
<sequence>TGDYSFNTGQVRKFGTLDYLVFVLILMLSTAIGLYQGWRSRSKMTVEEYFTANQSMHPFPVSLSLMASFFSGVTLVGAPVEVYSYSTMNFWAGTNYLIGIGTAAYIFIPVFYQLKVVSCFEVRIHINYIFTNVQLTIFSRSPSTARTESYVNTALELILHQGGARAVIWTDTFQISVSLMGTLSLLIGSIIAVGGLETAWDAADRTGRIVFFEAVLANIPGLCVFFYCSGFIGIFMSAFYENCDPVKAKLVPHSSQISTLFAMDVLGATAGLAGIFVAGVVSATLSSVSSGLNSIAAVCLEDYAKVYFRAHIRPNQSRHISQAICVFFGAVVLETTYLVVGAAHLRFAALSVISLMTAPVTGVFILGILIPQTNLKGAWAGLLSSIFIEFFIFFGKKFAPPAPWPAKAMTCVSNCNITAFSNETRDSLYPRPLPPFPEQKSSFFHISWQWDATIAVTSCTVIGVLVSYYTGFQKPSETDPRLIVSLIDEVWPFYHLSEKTKKYFRFGIDHENKWNPEQKGRLQSSPNIKGLDPPITTPVDYMSTSAPRLSVYSEKASEPVSKASTYASHVSKKSGSHGETYI</sequence>
<keyword evidence="5 13" id="KW-0812">Transmembrane</keyword>
<evidence type="ECO:0000256" key="11">
    <source>
        <dbReference type="RuleBase" id="RU362091"/>
    </source>
</evidence>
<evidence type="ECO:0000256" key="12">
    <source>
        <dbReference type="SAM" id="MobiDB-lite"/>
    </source>
</evidence>
<dbReference type="OrthoDB" id="6132759at2759"/>
<name>A0A3S1B378_ELYCH</name>
<feature type="transmembrane region" description="Helical" evidence="13">
    <location>
        <begin position="452"/>
        <end position="472"/>
    </location>
</feature>